<evidence type="ECO:0000256" key="4">
    <source>
        <dbReference type="SAM" id="MobiDB-lite"/>
    </source>
</evidence>
<protein>
    <submittedName>
        <fullName evidence="6">Putative phosphoglycerate mutase</fullName>
        <ecNumber evidence="6">5.4.2.12</ecNumber>
    </submittedName>
</protein>
<dbReference type="SUPFAM" id="SSF53098">
    <property type="entry name" value="Ribonuclease H-like"/>
    <property type="match status" value="1"/>
</dbReference>
<dbReference type="PROSITE" id="PS50879">
    <property type="entry name" value="RNASE_H_1"/>
    <property type="match status" value="1"/>
</dbReference>
<proteinExistence type="predicted"/>
<evidence type="ECO:0000313" key="6">
    <source>
        <dbReference type="EMBL" id="NYI93817.1"/>
    </source>
</evidence>
<dbReference type="GO" id="GO:0005737">
    <property type="term" value="C:cytoplasm"/>
    <property type="evidence" value="ECO:0007669"/>
    <property type="project" value="TreeGrafter"/>
</dbReference>
<dbReference type="GO" id="GO:0004523">
    <property type="term" value="F:RNA-DNA hybrid ribonuclease activity"/>
    <property type="evidence" value="ECO:0007669"/>
    <property type="project" value="InterPro"/>
</dbReference>
<dbReference type="PIRSF" id="PIRSF036922">
    <property type="entry name" value="RNaseH_PGAM"/>
    <property type="match status" value="1"/>
</dbReference>
<feature type="compositionally biased region" description="Low complexity" evidence="4">
    <location>
        <begin position="154"/>
        <end position="182"/>
    </location>
</feature>
<dbReference type="CDD" id="cd07067">
    <property type="entry name" value="HP_PGM_like"/>
    <property type="match status" value="1"/>
</dbReference>
<dbReference type="AlphaFoldDB" id="A0A853BGZ0"/>
<dbReference type="Gene3D" id="3.30.420.10">
    <property type="entry name" value="Ribonuclease H-like superfamily/Ribonuclease H"/>
    <property type="match status" value="1"/>
</dbReference>
<dbReference type="InterPro" id="IPR029033">
    <property type="entry name" value="His_PPase_superfam"/>
</dbReference>
<feature type="region of interest" description="Disordered" evidence="4">
    <location>
        <begin position="154"/>
        <end position="219"/>
    </location>
</feature>
<dbReference type="InterPro" id="IPR036397">
    <property type="entry name" value="RNaseH_sf"/>
</dbReference>
<evidence type="ECO:0000313" key="7">
    <source>
        <dbReference type="Proteomes" id="UP000575985"/>
    </source>
</evidence>
<dbReference type="Pfam" id="PF13456">
    <property type="entry name" value="RVT_3"/>
    <property type="match status" value="1"/>
</dbReference>
<feature type="compositionally biased region" description="Gly residues" evidence="4">
    <location>
        <begin position="12"/>
        <end position="21"/>
    </location>
</feature>
<feature type="active site" description="Proton donor/acceptor" evidence="2">
    <location>
        <position position="320"/>
    </location>
</feature>
<dbReference type="Proteomes" id="UP000575985">
    <property type="component" value="Unassembled WGS sequence"/>
</dbReference>
<evidence type="ECO:0000256" key="2">
    <source>
        <dbReference type="PIRSR" id="PIRSR613078-1"/>
    </source>
</evidence>
<dbReference type="GO" id="GO:0016791">
    <property type="term" value="F:phosphatase activity"/>
    <property type="evidence" value="ECO:0007669"/>
    <property type="project" value="TreeGrafter"/>
</dbReference>
<feature type="active site" description="Tele-phosphohistidine intermediate" evidence="1">
    <location>
        <position position="247"/>
    </location>
</feature>
<dbReference type="EMBL" id="JACCFO010000001">
    <property type="protein sequence ID" value="NYI93817.1"/>
    <property type="molecule type" value="Genomic_DNA"/>
</dbReference>
<dbReference type="InterPro" id="IPR012337">
    <property type="entry name" value="RNaseH-like_sf"/>
</dbReference>
<dbReference type="NCBIfam" id="NF005567">
    <property type="entry name" value="PRK07238.1"/>
    <property type="match status" value="1"/>
</dbReference>
<name>A0A853BGZ0_9ACTN</name>
<keyword evidence="6" id="KW-0413">Isomerase</keyword>
<dbReference type="PANTHER" id="PTHR48100:SF62">
    <property type="entry name" value="GLUCOSYL-3-PHOSPHOGLYCERATE PHOSPHATASE"/>
    <property type="match status" value="1"/>
</dbReference>
<dbReference type="InterPro" id="IPR013078">
    <property type="entry name" value="His_Pase_superF_clade-1"/>
</dbReference>
<feature type="domain" description="RNase H type-1" evidence="5">
    <location>
        <begin position="1"/>
        <end position="138"/>
    </location>
</feature>
<evidence type="ECO:0000256" key="1">
    <source>
        <dbReference type="PIRSR" id="PIRSR036922-1"/>
    </source>
</evidence>
<organism evidence="6 7">
    <name type="scientific">Streptomonospora nanhaiensis</name>
    <dbReference type="NCBI Taxonomy" id="1323731"/>
    <lineage>
        <taxon>Bacteria</taxon>
        <taxon>Bacillati</taxon>
        <taxon>Actinomycetota</taxon>
        <taxon>Actinomycetes</taxon>
        <taxon>Streptosporangiales</taxon>
        <taxon>Nocardiopsidaceae</taxon>
        <taxon>Streptomonospora</taxon>
    </lineage>
</organism>
<reference evidence="6 7" key="1">
    <citation type="submission" date="2020-07" db="EMBL/GenBank/DDBJ databases">
        <title>Sequencing the genomes of 1000 actinobacteria strains.</title>
        <authorList>
            <person name="Klenk H.-P."/>
        </authorList>
    </citation>
    <scope>NUCLEOTIDE SEQUENCE [LARGE SCALE GENOMIC DNA]</scope>
    <source>
        <strain evidence="6 7">DSM 45927</strain>
    </source>
</reference>
<dbReference type="InterPro" id="IPR050275">
    <property type="entry name" value="PGM_Phosphatase"/>
</dbReference>
<evidence type="ECO:0000259" key="5">
    <source>
        <dbReference type="PROSITE" id="PS50879"/>
    </source>
</evidence>
<accession>A0A853BGZ0</accession>
<dbReference type="RefSeq" id="WP_179765588.1">
    <property type="nucleotide sequence ID" value="NZ_JACCFO010000001.1"/>
</dbReference>
<dbReference type="SMART" id="SM00855">
    <property type="entry name" value="PGAM"/>
    <property type="match status" value="1"/>
</dbReference>
<evidence type="ECO:0000256" key="3">
    <source>
        <dbReference type="PIRSR" id="PIRSR613078-2"/>
    </source>
</evidence>
<dbReference type="InterPro" id="IPR014636">
    <property type="entry name" value="RNaseH/PGlycerate_mutase"/>
</dbReference>
<dbReference type="Gene3D" id="3.40.50.1240">
    <property type="entry name" value="Phosphoglycerate mutase-like"/>
    <property type="match status" value="1"/>
</dbReference>
<dbReference type="InterPro" id="IPR002156">
    <property type="entry name" value="RNaseH_domain"/>
</dbReference>
<dbReference type="EC" id="5.4.2.12" evidence="6"/>
<dbReference type="GO" id="GO:0003676">
    <property type="term" value="F:nucleic acid binding"/>
    <property type="evidence" value="ECO:0007669"/>
    <property type="project" value="InterPro"/>
</dbReference>
<dbReference type="SUPFAM" id="SSF53254">
    <property type="entry name" value="Phosphoglycerate mutase-like"/>
    <property type="match status" value="1"/>
</dbReference>
<sequence length="439" mass="44833">MTRRLVVEADGGSRGNPGPAGYGAVVRDADTGAVLAEIAESIGVATNNAAEYQGLIAGLAAAARLDAAAEVEARLDSKLVVEQMAGRWRVKHPDLRPLHERARAAAEELGAVRYTWVPRARNAHADRLANEAMDAAAEGRPVRLEAVEAPEPTAGAAAGAGAGDAPAGGAAQAGADASAPGGPASGGEGSGASEDPAPAPADAGAAPEAGTGGGADSAAQAGVAGSAAATGWAAPDTSPTRLVLLRHGETPLSTERRFAGVGDIALTETGHAQARAAARHLAGSGIDVIVASPLRRTRDTAAPIAAELGLPVEEDPDLRELDFGAWEGMTFGEVQEAHPEELARWLANPHTAPFGAESFAEVAHRVAAARDRLLSRYARRTILVVSHVTPIKVLLQQAMLAPPEALFRMHLDVGCLSRIDCYSDGPMVVRALNDTGHLA</sequence>
<dbReference type="PANTHER" id="PTHR48100">
    <property type="entry name" value="BROAD-SPECIFICITY PHOSPHATASE YOR283W-RELATED"/>
    <property type="match status" value="1"/>
</dbReference>
<dbReference type="GO" id="GO:0004619">
    <property type="term" value="F:phosphoglycerate mutase activity"/>
    <property type="evidence" value="ECO:0007669"/>
    <property type="project" value="UniProtKB-EC"/>
</dbReference>
<dbReference type="CDD" id="cd09279">
    <property type="entry name" value="RNase_HI_like"/>
    <property type="match status" value="1"/>
</dbReference>
<dbReference type="Pfam" id="PF00300">
    <property type="entry name" value="His_Phos_1"/>
    <property type="match status" value="1"/>
</dbReference>
<feature type="active site" description="Proton donor/acceptor; for phosphatase activity" evidence="1">
    <location>
        <position position="320"/>
    </location>
</feature>
<feature type="binding site" evidence="3">
    <location>
        <position position="296"/>
    </location>
    <ligand>
        <name>substrate</name>
    </ligand>
</feature>
<feature type="region of interest" description="Disordered" evidence="4">
    <location>
        <begin position="1"/>
        <end position="21"/>
    </location>
</feature>
<feature type="compositionally biased region" description="Low complexity" evidence="4">
    <location>
        <begin position="191"/>
        <end position="209"/>
    </location>
</feature>
<keyword evidence="7" id="KW-1185">Reference proteome</keyword>
<gene>
    <name evidence="6" type="ORF">HNR12_000094</name>
</gene>
<comment type="caution">
    <text evidence="6">The sequence shown here is derived from an EMBL/GenBank/DDBJ whole genome shotgun (WGS) entry which is preliminary data.</text>
</comment>